<evidence type="ECO:0000313" key="2">
    <source>
        <dbReference type="EMBL" id="ACP25703.1"/>
    </source>
</evidence>
<accession>C3ME34</accession>
<feature type="transmembrane region" description="Helical" evidence="1">
    <location>
        <begin position="12"/>
        <end position="38"/>
    </location>
</feature>
<evidence type="ECO:0000313" key="3">
    <source>
        <dbReference type="Proteomes" id="UP000001054"/>
    </source>
</evidence>
<keyword evidence="3" id="KW-1185">Reference proteome</keyword>
<organism evidence="2 3">
    <name type="scientific">Sinorhizobium fredii (strain NBRC 101917 / NGR234)</name>
    <dbReference type="NCBI Taxonomy" id="394"/>
    <lineage>
        <taxon>Bacteria</taxon>
        <taxon>Pseudomonadati</taxon>
        <taxon>Pseudomonadota</taxon>
        <taxon>Alphaproteobacteria</taxon>
        <taxon>Hyphomicrobiales</taxon>
        <taxon>Rhizobiaceae</taxon>
        <taxon>Sinorhizobium/Ensifer group</taxon>
        <taxon>Sinorhizobium</taxon>
    </lineage>
</organism>
<dbReference type="EMBL" id="CP001389">
    <property type="protein sequence ID" value="ACP25703.1"/>
    <property type="molecule type" value="Genomic_DNA"/>
</dbReference>
<dbReference type="AlphaFoldDB" id="C3ME34"/>
<keyword evidence="1" id="KW-0472">Membrane</keyword>
<name>C3ME34_SINFN</name>
<dbReference type="KEGG" id="rhi:NGR_c19400"/>
<keyword evidence="1" id="KW-1133">Transmembrane helix</keyword>
<proteinExistence type="predicted"/>
<sequence>MKVWKSKQPQSWLCFLNMLLASVDGRLAGAFSSALFFYQFLKYCRRTPLFASI</sequence>
<keyword evidence="1" id="KW-0812">Transmembrane</keyword>
<reference evidence="2 3" key="1">
    <citation type="journal article" date="2009" name="Appl. Environ. Microbiol.">
        <title>Rhizobium sp. strain NGR234 possesses a remarkable number of secretion systems.</title>
        <authorList>
            <person name="Schmeisser C."/>
            <person name="Liesegang H."/>
            <person name="Krysciak D."/>
            <person name="Bakkou N."/>
            <person name="Le Quere A."/>
            <person name="Wollherr A."/>
            <person name="Heinemeyer I."/>
            <person name="Morgenstern B."/>
            <person name="Pommerening-Roeser A."/>
            <person name="Flores M."/>
            <person name="Palacios R."/>
            <person name="Brenner S."/>
            <person name="Gottschalk G."/>
            <person name="Schmitz R.A."/>
            <person name="Broughton W.J."/>
            <person name="Perret X."/>
            <person name="Strittmatter A.W."/>
            <person name="Streit W.R."/>
        </authorList>
    </citation>
    <scope>NUCLEOTIDE SEQUENCE [LARGE SCALE GENOMIC DNA]</scope>
    <source>
        <strain evidence="3">NBRC 101917 / NGR234</strain>
    </source>
</reference>
<dbReference type="STRING" id="394.NGR_c19400"/>
<evidence type="ECO:0000256" key="1">
    <source>
        <dbReference type="SAM" id="Phobius"/>
    </source>
</evidence>
<gene>
    <name evidence="2" type="ordered locus">NGR_c19400</name>
</gene>
<dbReference type="Proteomes" id="UP000001054">
    <property type="component" value="Chromosome"/>
</dbReference>
<protein>
    <submittedName>
        <fullName evidence="2">Uncharacterized protein</fullName>
    </submittedName>
</protein>
<dbReference type="HOGENOM" id="CLU_3065526_0_0_5"/>